<protein>
    <submittedName>
        <fullName evidence="3">Uncharacterized protein</fullName>
    </submittedName>
</protein>
<accession>A1TLK3</accession>
<gene>
    <name evidence="3" type="ordered locus">Aave_1250</name>
</gene>
<feature type="region of interest" description="Disordered" evidence="1">
    <location>
        <begin position="83"/>
        <end position="109"/>
    </location>
</feature>
<keyword evidence="2" id="KW-0812">Transmembrane</keyword>
<feature type="transmembrane region" description="Helical" evidence="2">
    <location>
        <begin position="17"/>
        <end position="47"/>
    </location>
</feature>
<dbReference type="Proteomes" id="UP000002596">
    <property type="component" value="Chromosome"/>
</dbReference>
<evidence type="ECO:0000313" key="3">
    <source>
        <dbReference type="EMBL" id="ABM31841.1"/>
    </source>
</evidence>
<name>A1TLK3_PARC0</name>
<evidence type="ECO:0000256" key="1">
    <source>
        <dbReference type="SAM" id="MobiDB-lite"/>
    </source>
</evidence>
<keyword evidence="2" id="KW-0472">Membrane</keyword>
<sequence length="123" mass="13399">MWKGCALNDFLAGVIRWIVRLAVVAVGAVFFLSLLIAVALLAVVWGVRSLWARLTGQPATPWTMRMDPREGWSTVYRSTARWSAAGRRSQPADGEPGSLRSAELPGARADVVDVQPRDLPGKV</sequence>
<dbReference type="EMBL" id="CP000512">
    <property type="protein sequence ID" value="ABM31841.1"/>
    <property type="molecule type" value="Genomic_DNA"/>
</dbReference>
<dbReference type="AlphaFoldDB" id="A1TLK3"/>
<proteinExistence type="predicted"/>
<reference evidence="3 4" key="1">
    <citation type="submission" date="2006-12" db="EMBL/GenBank/DDBJ databases">
        <title>Complete sequence of Acidovorax avenae subsp. citrulli AAC00-1.</title>
        <authorList>
            <consortium name="US DOE Joint Genome Institute"/>
            <person name="Copeland A."/>
            <person name="Lucas S."/>
            <person name="Lapidus A."/>
            <person name="Barry K."/>
            <person name="Detter J.C."/>
            <person name="Glavina del Rio T."/>
            <person name="Dalin E."/>
            <person name="Tice H."/>
            <person name="Pitluck S."/>
            <person name="Kiss H."/>
            <person name="Brettin T."/>
            <person name="Bruce D."/>
            <person name="Han C."/>
            <person name="Tapia R."/>
            <person name="Gilna P."/>
            <person name="Schmutz J."/>
            <person name="Larimer F."/>
            <person name="Land M."/>
            <person name="Hauser L."/>
            <person name="Kyrpides N."/>
            <person name="Kim E."/>
            <person name="Stahl D."/>
            <person name="Richardson P."/>
        </authorList>
    </citation>
    <scope>NUCLEOTIDE SEQUENCE [LARGE SCALE GENOMIC DNA]</scope>
    <source>
        <strain evidence="3 4">AAC00-1</strain>
    </source>
</reference>
<dbReference type="STRING" id="397945.Aave_1250"/>
<dbReference type="HOGENOM" id="CLU_2285280_0_0_4"/>
<evidence type="ECO:0000313" key="4">
    <source>
        <dbReference type="Proteomes" id="UP000002596"/>
    </source>
</evidence>
<keyword evidence="2" id="KW-1133">Transmembrane helix</keyword>
<evidence type="ECO:0000256" key="2">
    <source>
        <dbReference type="SAM" id="Phobius"/>
    </source>
</evidence>
<dbReference type="KEGG" id="aav:Aave_1250"/>
<organism evidence="3 4">
    <name type="scientific">Paracidovorax citrulli (strain AAC00-1)</name>
    <name type="common">Acidovorax citrulli</name>
    <dbReference type="NCBI Taxonomy" id="397945"/>
    <lineage>
        <taxon>Bacteria</taxon>
        <taxon>Pseudomonadati</taxon>
        <taxon>Pseudomonadota</taxon>
        <taxon>Betaproteobacteria</taxon>
        <taxon>Burkholderiales</taxon>
        <taxon>Comamonadaceae</taxon>
        <taxon>Paracidovorax</taxon>
    </lineage>
</organism>